<name>A0A9P8RPP5_9PEZI</name>
<evidence type="ECO:0000313" key="5">
    <source>
        <dbReference type="Proteomes" id="UP000750711"/>
    </source>
</evidence>
<dbReference type="Pfam" id="PF13191">
    <property type="entry name" value="AAA_16"/>
    <property type="match status" value="1"/>
</dbReference>
<feature type="domain" description="Orc1-like AAA ATPase" evidence="2">
    <location>
        <begin position="14"/>
        <end position="153"/>
    </location>
</feature>
<protein>
    <recommendedName>
        <fullName evidence="6">Orc1-like AAA ATPase domain-containing protein</fullName>
    </recommendedName>
</protein>
<dbReference type="AlphaFoldDB" id="A0A9P8RPP5"/>
<sequence length="322" mass="35817">MLPDEQLIANLNNEFPCRELQIRQLACLFAPDISTPPSLVVHGLEATGKSVIVKSVLNAVGTTHAIICSQECVTVRHLLERTIAACGDAISRTLSDGNESVGGRCESTSALALQLQRLLKGTTEKLVLVFDGVDRQREAAPTLLPALARLGELRFFSNVGIPYIHFTAYTKDQSIRVLSKQPCSIFPNGLPEPEPGEEPDDYTEEHAHEDSLWVWTRFCSAVWDSLSHGAARDIVSFRALAEKLWRPFVQPIVDGTYGTRDFSRLMVLKRPLFQTEKWLVQGVVEETEEGTTLTTLHIIPSISYVPPTWLHTILPDKTLYIS</sequence>
<reference evidence="4" key="1">
    <citation type="submission" date="2021-03" db="EMBL/GenBank/DDBJ databases">
        <title>Comparative genomics and phylogenomic investigation of the class Geoglossomycetes provide insights into ecological specialization and systematics.</title>
        <authorList>
            <person name="Melie T."/>
            <person name="Pirro S."/>
            <person name="Miller A.N."/>
            <person name="Quandt A."/>
        </authorList>
    </citation>
    <scope>NUCLEOTIDE SEQUENCE</scope>
    <source>
        <strain evidence="4">CAQ_001_2017</strain>
    </source>
</reference>
<evidence type="ECO:0000259" key="3">
    <source>
        <dbReference type="Pfam" id="PF21639"/>
    </source>
</evidence>
<dbReference type="Proteomes" id="UP000750711">
    <property type="component" value="Unassembled WGS sequence"/>
</dbReference>
<dbReference type="GO" id="GO:0005664">
    <property type="term" value="C:nuclear origin of replication recognition complex"/>
    <property type="evidence" value="ECO:0007669"/>
    <property type="project" value="TreeGrafter"/>
</dbReference>
<dbReference type="InterPro" id="IPR020796">
    <property type="entry name" value="ORC5"/>
</dbReference>
<keyword evidence="5" id="KW-1185">Reference proteome</keyword>
<accession>A0A9P8RPP5</accession>
<dbReference type="PANTHER" id="PTHR12705:SF0">
    <property type="entry name" value="ORIGIN RECOGNITION COMPLEX SUBUNIT 5"/>
    <property type="match status" value="1"/>
</dbReference>
<organism evidence="4 5">
    <name type="scientific">Trichoglossum hirsutum</name>
    <dbReference type="NCBI Taxonomy" id="265104"/>
    <lineage>
        <taxon>Eukaryota</taxon>
        <taxon>Fungi</taxon>
        <taxon>Dikarya</taxon>
        <taxon>Ascomycota</taxon>
        <taxon>Pezizomycotina</taxon>
        <taxon>Geoglossomycetes</taxon>
        <taxon>Geoglossales</taxon>
        <taxon>Geoglossaceae</taxon>
        <taxon>Trichoglossum</taxon>
    </lineage>
</organism>
<dbReference type="InterPro" id="IPR048866">
    <property type="entry name" value="ORC5_lid"/>
</dbReference>
<dbReference type="InterPro" id="IPR041664">
    <property type="entry name" value="AAA_16"/>
</dbReference>
<proteinExistence type="inferred from homology"/>
<dbReference type="EMBL" id="JAGHQM010000605">
    <property type="protein sequence ID" value="KAH0559406.1"/>
    <property type="molecule type" value="Genomic_DNA"/>
</dbReference>
<dbReference type="PANTHER" id="PTHR12705">
    <property type="entry name" value="ORIGIN RECOGNITION COMPLEX SUBUNIT 5"/>
    <property type="match status" value="1"/>
</dbReference>
<evidence type="ECO:0008006" key="6">
    <source>
        <dbReference type="Google" id="ProtNLM"/>
    </source>
</evidence>
<comment type="similarity">
    <text evidence="1">Belongs to the ORC5 family.</text>
</comment>
<dbReference type="GO" id="GO:0003688">
    <property type="term" value="F:DNA replication origin binding"/>
    <property type="evidence" value="ECO:0007669"/>
    <property type="project" value="TreeGrafter"/>
</dbReference>
<comment type="caution">
    <text evidence="4">The sequence shown here is derived from an EMBL/GenBank/DDBJ whole genome shotgun (WGS) entry which is preliminary data.</text>
</comment>
<gene>
    <name evidence="4" type="ORF">GP486_004077</name>
</gene>
<evidence type="ECO:0000256" key="1">
    <source>
        <dbReference type="ARBA" id="ARBA00006269"/>
    </source>
</evidence>
<dbReference type="Gene3D" id="3.40.50.300">
    <property type="entry name" value="P-loop containing nucleotide triphosphate hydrolases"/>
    <property type="match status" value="1"/>
</dbReference>
<dbReference type="InterPro" id="IPR027417">
    <property type="entry name" value="P-loop_NTPase"/>
</dbReference>
<evidence type="ECO:0000259" key="2">
    <source>
        <dbReference type="Pfam" id="PF13191"/>
    </source>
</evidence>
<dbReference type="GO" id="GO:0006270">
    <property type="term" value="P:DNA replication initiation"/>
    <property type="evidence" value="ECO:0007669"/>
    <property type="project" value="TreeGrafter"/>
</dbReference>
<dbReference type="Pfam" id="PF21639">
    <property type="entry name" value="ORC5_lid"/>
    <property type="match status" value="1"/>
</dbReference>
<evidence type="ECO:0000313" key="4">
    <source>
        <dbReference type="EMBL" id="KAH0559406.1"/>
    </source>
</evidence>
<feature type="domain" description="ORC5 lid" evidence="3">
    <location>
        <begin position="215"/>
        <end position="274"/>
    </location>
</feature>
<dbReference type="SUPFAM" id="SSF52540">
    <property type="entry name" value="P-loop containing nucleoside triphosphate hydrolases"/>
    <property type="match status" value="1"/>
</dbReference>